<dbReference type="EMBL" id="LNTY01000006">
    <property type="protein sequence ID" value="KXF83376.1"/>
    <property type="molecule type" value="Genomic_DNA"/>
</dbReference>
<dbReference type="AlphaFoldDB" id="A0A135ID25"/>
<dbReference type="SUPFAM" id="SSF55729">
    <property type="entry name" value="Acyl-CoA N-acyltransferases (Nat)"/>
    <property type="match status" value="1"/>
</dbReference>
<dbReference type="STRING" id="294935.ATN88_06885"/>
<dbReference type="GO" id="GO:0016747">
    <property type="term" value="F:acyltransferase activity, transferring groups other than amino-acyl groups"/>
    <property type="evidence" value="ECO:0007669"/>
    <property type="project" value="InterPro"/>
</dbReference>
<reference evidence="2 3" key="1">
    <citation type="submission" date="2015-11" db="EMBL/GenBank/DDBJ databases">
        <title>Genomic Taxonomy of the Vibrionaceae.</title>
        <authorList>
            <person name="Gomez-Gil B."/>
            <person name="Enciso-Ibarra J."/>
        </authorList>
    </citation>
    <scope>NUCLEOTIDE SEQUENCE [LARGE SCALE GENOMIC DNA]</scope>
    <source>
        <strain evidence="2 3">CAIM 912</strain>
    </source>
</reference>
<dbReference type="Proteomes" id="UP000070529">
    <property type="component" value="Unassembled WGS sequence"/>
</dbReference>
<dbReference type="CDD" id="cd04301">
    <property type="entry name" value="NAT_SF"/>
    <property type="match status" value="1"/>
</dbReference>
<keyword evidence="2" id="KW-0808">Transferase</keyword>
<feature type="domain" description="N-acetyltransferase" evidence="1">
    <location>
        <begin position="1"/>
        <end position="175"/>
    </location>
</feature>
<dbReference type="InterPro" id="IPR000182">
    <property type="entry name" value="GNAT_dom"/>
</dbReference>
<comment type="caution">
    <text evidence="2">The sequence shown here is derived from an EMBL/GenBank/DDBJ whole genome shotgun (WGS) entry which is preliminary data.</text>
</comment>
<name>A0A135ID25_9GAMM</name>
<proteinExistence type="predicted"/>
<accession>A0A135ID25</accession>
<evidence type="ECO:0000259" key="1">
    <source>
        <dbReference type="PROSITE" id="PS51186"/>
    </source>
</evidence>
<evidence type="ECO:0000313" key="3">
    <source>
        <dbReference type="Proteomes" id="UP000070529"/>
    </source>
</evidence>
<dbReference type="InterPro" id="IPR016181">
    <property type="entry name" value="Acyl_CoA_acyltransferase"/>
</dbReference>
<gene>
    <name evidence="2" type="ORF">ATN88_06885</name>
</gene>
<sequence length="178" mass="19273">MKIKQYETSQLNDIKALFKNTFTDSEGETEGKMVSELAYEALTTSDGKDVYGFVAMDGDTLAGSIVFTRLTPANGAEAFLLSPVAVSTSYQKQGVGSTLINVALEVLKNEGVELVFTYGDPNYYGRVSFKQISEDVVKAPCKLSFPEGWLGQSLVSDEVSPIEGETGCVAAMNKPEIW</sequence>
<keyword evidence="3" id="KW-1185">Reference proteome</keyword>
<dbReference type="Gene3D" id="3.40.630.30">
    <property type="match status" value="1"/>
</dbReference>
<protein>
    <submittedName>
        <fullName evidence="2">Acetyltransferase</fullName>
    </submittedName>
</protein>
<dbReference type="PROSITE" id="PS51186">
    <property type="entry name" value="GNAT"/>
    <property type="match status" value="1"/>
</dbReference>
<dbReference type="Pfam" id="PF00583">
    <property type="entry name" value="Acetyltransf_1"/>
    <property type="match status" value="1"/>
</dbReference>
<evidence type="ECO:0000313" key="2">
    <source>
        <dbReference type="EMBL" id="KXF83376.1"/>
    </source>
</evidence>
<organism evidence="2 3">
    <name type="scientific">Enterovibrio coralii</name>
    <dbReference type="NCBI Taxonomy" id="294935"/>
    <lineage>
        <taxon>Bacteria</taxon>
        <taxon>Pseudomonadati</taxon>
        <taxon>Pseudomonadota</taxon>
        <taxon>Gammaproteobacteria</taxon>
        <taxon>Vibrionales</taxon>
        <taxon>Vibrionaceae</taxon>
        <taxon>Enterovibrio</taxon>
    </lineage>
</organism>
<dbReference type="RefSeq" id="WP_067411671.1">
    <property type="nucleotide sequence ID" value="NZ_LNTY01000006.1"/>
</dbReference>
<dbReference type="OrthoDB" id="9797178at2"/>